<dbReference type="Pfam" id="PF00096">
    <property type="entry name" value="zf-C2H2"/>
    <property type="match status" value="2"/>
</dbReference>
<organism evidence="7 8">
    <name type="scientific">Rhodotorula graminis (strain WP1)</name>
    <dbReference type="NCBI Taxonomy" id="578459"/>
    <lineage>
        <taxon>Eukaryota</taxon>
        <taxon>Fungi</taxon>
        <taxon>Dikarya</taxon>
        <taxon>Basidiomycota</taxon>
        <taxon>Pucciniomycotina</taxon>
        <taxon>Microbotryomycetes</taxon>
        <taxon>Sporidiobolales</taxon>
        <taxon>Sporidiobolaceae</taxon>
        <taxon>Rhodotorula</taxon>
    </lineage>
</organism>
<dbReference type="Pfam" id="PF13912">
    <property type="entry name" value="zf-C2H2_6"/>
    <property type="match status" value="1"/>
</dbReference>
<accession>A0A194S8N2</accession>
<keyword evidence="1" id="KW-0479">Metal-binding</keyword>
<dbReference type="InterPro" id="IPR013087">
    <property type="entry name" value="Znf_C2H2_type"/>
</dbReference>
<reference evidence="7 8" key="1">
    <citation type="journal article" date="2015" name="Front. Microbiol.">
        <title>Genome sequence of the plant growth promoting endophytic yeast Rhodotorula graminis WP1.</title>
        <authorList>
            <person name="Firrincieli A."/>
            <person name="Otillar R."/>
            <person name="Salamov A."/>
            <person name="Schmutz J."/>
            <person name="Khan Z."/>
            <person name="Redman R.S."/>
            <person name="Fleck N.D."/>
            <person name="Lindquist E."/>
            <person name="Grigoriev I.V."/>
            <person name="Doty S.L."/>
        </authorList>
    </citation>
    <scope>NUCLEOTIDE SEQUENCE [LARGE SCALE GENOMIC DNA]</scope>
    <source>
        <strain evidence="7 8">WP1</strain>
    </source>
</reference>
<dbReference type="OrthoDB" id="8117402at2759"/>
<feature type="domain" description="C2H2-type" evidence="6">
    <location>
        <begin position="29"/>
        <end position="58"/>
    </location>
</feature>
<dbReference type="SMART" id="SM00355">
    <property type="entry name" value="ZnF_C2H2"/>
    <property type="match status" value="2"/>
</dbReference>
<feature type="non-terminal residue" evidence="7">
    <location>
        <position position="1"/>
    </location>
</feature>
<evidence type="ECO:0000256" key="1">
    <source>
        <dbReference type="ARBA" id="ARBA00022723"/>
    </source>
</evidence>
<dbReference type="InterPro" id="IPR036236">
    <property type="entry name" value="Znf_C2H2_sf"/>
</dbReference>
<sequence length="89" mass="9794">CLIEGCGRAFPRKSAIESHIQTHLEDKPFVCPHDDCGASFVRQHDLRRHERIHSDNKPFPCGCGKAFARGDALTRHRARGICSGAAGGR</sequence>
<dbReference type="PANTHER" id="PTHR19818">
    <property type="entry name" value="ZINC FINGER PROTEIN ZIC AND GLI"/>
    <property type="match status" value="1"/>
</dbReference>
<dbReference type="GO" id="GO:0000978">
    <property type="term" value="F:RNA polymerase II cis-regulatory region sequence-specific DNA binding"/>
    <property type="evidence" value="ECO:0007669"/>
    <property type="project" value="UniProtKB-ARBA"/>
</dbReference>
<dbReference type="OMA" id="ICEECKM"/>
<dbReference type="GeneID" id="28972628"/>
<dbReference type="AlphaFoldDB" id="A0A194S8N2"/>
<keyword evidence="4" id="KW-0862">Zinc</keyword>
<evidence type="ECO:0000256" key="2">
    <source>
        <dbReference type="ARBA" id="ARBA00022737"/>
    </source>
</evidence>
<dbReference type="GO" id="GO:0005634">
    <property type="term" value="C:nucleus"/>
    <property type="evidence" value="ECO:0007669"/>
    <property type="project" value="UniProtKB-ARBA"/>
</dbReference>
<dbReference type="GO" id="GO:0045944">
    <property type="term" value="P:positive regulation of transcription by RNA polymerase II"/>
    <property type="evidence" value="ECO:0007669"/>
    <property type="project" value="UniProtKB-ARBA"/>
</dbReference>
<evidence type="ECO:0000313" key="7">
    <source>
        <dbReference type="EMBL" id="KPV75766.1"/>
    </source>
</evidence>
<protein>
    <recommendedName>
        <fullName evidence="6">C2H2-type domain-containing protein</fullName>
    </recommendedName>
</protein>
<evidence type="ECO:0000313" key="8">
    <source>
        <dbReference type="Proteomes" id="UP000053890"/>
    </source>
</evidence>
<feature type="domain" description="C2H2-type" evidence="6">
    <location>
        <begin position="1"/>
        <end position="28"/>
    </location>
</feature>
<dbReference type="FunFam" id="3.30.160.60:FF:000072">
    <property type="entry name" value="zinc finger protein 143 isoform X1"/>
    <property type="match status" value="1"/>
</dbReference>
<evidence type="ECO:0000256" key="5">
    <source>
        <dbReference type="PROSITE-ProRule" id="PRU00042"/>
    </source>
</evidence>
<dbReference type="PROSITE" id="PS50157">
    <property type="entry name" value="ZINC_FINGER_C2H2_2"/>
    <property type="match status" value="2"/>
</dbReference>
<evidence type="ECO:0000256" key="4">
    <source>
        <dbReference type="ARBA" id="ARBA00022833"/>
    </source>
</evidence>
<dbReference type="GO" id="GO:0000981">
    <property type="term" value="F:DNA-binding transcription factor activity, RNA polymerase II-specific"/>
    <property type="evidence" value="ECO:0007669"/>
    <property type="project" value="TreeGrafter"/>
</dbReference>
<evidence type="ECO:0000259" key="6">
    <source>
        <dbReference type="PROSITE" id="PS50157"/>
    </source>
</evidence>
<evidence type="ECO:0000256" key="3">
    <source>
        <dbReference type="ARBA" id="ARBA00022771"/>
    </source>
</evidence>
<dbReference type="GO" id="GO:0008270">
    <property type="term" value="F:zinc ion binding"/>
    <property type="evidence" value="ECO:0007669"/>
    <property type="project" value="UniProtKB-KW"/>
</dbReference>
<gene>
    <name evidence="7" type="ORF">RHOBADRAFT_14078</name>
</gene>
<keyword evidence="8" id="KW-1185">Reference proteome</keyword>
<keyword evidence="2" id="KW-0677">Repeat</keyword>
<dbReference type="InterPro" id="IPR050329">
    <property type="entry name" value="GLI_C2H2-zinc-finger"/>
</dbReference>
<dbReference type="EMBL" id="KQ474077">
    <property type="protein sequence ID" value="KPV75766.1"/>
    <property type="molecule type" value="Genomic_DNA"/>
</dbReference>
<dbReference type="PANTHER" id="PTHR19818:SF144">
    <property type="entry name" value="METALLOTHIONEIN EXPRESSION ACTIVATOR-RELATED"/>
    <property type="match status" value="1"/>
</dbReference>
<dbReference type="Gene3D" id="3.30.160.60">
    <property type="entry name" value="Classic Zinc Finger"/>
    <property type="match status" value="3"/>
</dbReference>
<dbReference type="SUPFAM" id="SSF57667">
    <property type="entry name" value="beta-beta-alpha zinc fingers"/>
    <property type="match status" value="2"/>
</dbReference>
<dbReference type="STRING" id="578459.A0A194S8N2"/>
<proteinExistence type="predicted"/>
<dbReference type="RefSeq" id="XP_018271815.1">
    <property type="nucleotide sequence ID" value="XM_018412179.1"/>
</dbReference>
<dbReference type="FunFam" id="3.30.160.60:FF:000504">
    <property type="entry name" value="C2H2 transcription factor swi5"/>
    <property type="match status" value="1"/>
</dbReference>
<keyword evidence="3 5" id="KW-0863">Zinc-finger</keyword>
<dbReference type="Proteomes" id="UP000053890">
    <property type="component" value="Unassembled WGS sequence"/>
</dbReference>
<dbReference type="PROSITE" id="PS00028">
    <property type="entry name" value="ZINC_FINGER_C2H2_1"/>
    <property type="match status" value="2"/>
</dbReference>
<name>A0A194S8N2_RHOGW</name>